<proteinExistence type="predicted"/>
<organism evidence="2 3">
    <name type="scientific">Nesidiocoris tenuis</name>
    <dbReference type="NCBI Taxonomy" id="355587"/>
    <lineage>
        <taxon>Eukaryota</taxon>
        <taxon>Metazoa</taxon>
        <taxon>Ecdysozoa</taxon>
        <taxon>Arthropoda</taxon>
        <taxon>Hexapoda</taxon>
        <taxon>Insecta</taxon>
        <taxon>Pterygota</taxon>
        <taxon>Neoptera</taxon>
        <taxon>Paraneoptera</taxon>
        <taxon>Hemiptera</taxon>
        <taxon>Heteroptera</taxon>
        <taxon>Panheteroptera</taxon>
        <taxon>Cimicomorpha</taxon>
        <taxon>Miridae</taxon>
        <taxon>Dicyphina</taxon>
        <taxon>Nesidiocoris</taxon>
    </lineage>
</organism>
<reference evidence="2 3" key="1">
    <citation type="submission" date="2020-02" db="EMBL/GenBank/DDBJ databases">
        <authorList>
            <person name="Ferguson B K."/>
        </authorList>
    </citation>
    <scope>NUCLEOTIDE SEQUENCE [LARGE SCALE GENOMIC DNA]</scope>
</reference>
<feature type="compositionally biased region" description="Polar residues" evidence="1">
    <location>
        <begin position="1"/>
        <end position="11"/>
    </location>
</feature>
<dbReference type="Proteomes" id="UP000479000">
    <property type="component" value="Unassembled WGS sequence"/>
</dbReference>
<dbReference type="EMBL" id="CADCXU010007300">
    <property type="protein sequence ID" value="CAA9998680.1"/>
    <property type="molecule type" value="Genomic_DNA"/>
</dbReference>
<name>A0A6H5G7D1_9HEMI</name>
<gene>
    <name evidence="2" type="ORF">NTEN_LOCUS4963</name>
</gene>
<evidence type="ECO:0000313" key="3">
    <source>
        <dbReference type="Proteomes" id="UP000479000"/>
    </source>
</evidence>
<feature type="region of interest" description="Disordered" evidence="1">
    <location>
        <begin position="1"/>
        <end position="43"/>
    </location>
</feature>
<sequence length="90" mass="10534">MFRLSEISSRSGPVPLDRKNKTIHKSKQQQQQQQQQQQETLKIKNKTKTTIQIEQLNEYAPTTTTATKRTWPSSYNTVKKIKPKTTKFDI</sequence>
<keyword evidence="3" id="KW-1185">Reference proteome</keyword>
<evidence type="ECO:0000313" key="2">
    <source>
        <dbReference type="EMBL" id="CAA9998680.1"/>
    </source>
</evidence>
<protein>
    <submittedName>
        <fullName evidence="2">Uncharacterized protein</fullName>
    </submittedName>
</protein>
<dbReference type="AlphaFoldDB" id="A0A6H5G7D1"/>
<feature type="compositionally biased region" description="Low complexity" evidence="1">
    <location>
        <begin position="28"/>
        <end position="40"/>
    </location>
</feature>
<accession>A0A6H5G7D1</accession>
<evidence type="ECO:0000256" key="1">
    <source>
        <dbReference type="SAM" id="MobiDB-lite"/>
    </source>
</evidence>